<feature type="transmembrane region" description="Helical" evidence="7">
    <location>
        <begin position="118"/>
        <end position="141"/>
    </location>
</feature>
<keyword evidence="7" id="KW-0812">Transmembrane</keyword>
<feature type="compositionally biased region" description="Low complexity" evidence="6">
    <location>
        <begin position="187"/>
        <end position="222"/>
    </location>
</feature>
<evidence type="ECO:0000256" key="1">
    <source>
        <dbReference type="ARBA" id="ARBA00004170"/>
    </source>
</evidence>
<dbReference type="PANTHER" id="PTHR23292">
    <property type="entry name" value="LIPOPOLYSACCHARIDE-INDUCED TUMOR NECROSIS FACTOR-ALPHA FACTOR"/>
    <property type="match status" value="1"/>
</dbReference>
<dbReference type="AlphaFoldDB" id="A0AAJ0G124"/>
<dbReference type="PROSITE" id="PS51837">
    <property type="entry name" value="LITAF"/>
    <property type="match status" value="1"/>
</dbReference>
<dbReference type="GO" id="GO:0008270">
    <property type="term" value="F:zinc ion binding"/>
    <property type="evidence" value="ECO:0007669"/>
    <property type="project" value="TreeGrafter"/>
</dbReference>
<keyword evidence="4" id="KW-0862">Zinc</keyword>
<dbReference type="InterPro" id="IPR037519">
    <property type="entry name" value="LITAF_fam"/>
</dbReference>
<evidence type="ECO:0000256" key="4">
    <source>
        <dbReference type="ARBA" id="ARBA00022833"/>
    </source>
</evidence>
<protein>
    <recommendedName>
        <fullName evidence="8">LITAF domain-containing protein</fullName>
    </recommendedName>
</protein>
<feature type="compositionally biased region" description="Low complexity" evidence="6">
    <location>
        <begin position="34"/>
        <end position="50"/>
    </location>
</feature>
<evidence type="ECO:0000256" key="6">
    <source>
        <dbReference type="SAM" id="MobiDB-lite"/>
    </source>
</evidence>
<evidence type="ECO:0000256" key="2">
    <source>
        <dbReference type="ARBA" id="ARBA00005975"/>
    </source>
</evidence>
<dbReference type="SMART" id="SM00714">
    <property type="entry name" value="LITAF"/>
    <property type="match status" value="1"/>
</dbReference>
<feature type="domain" description="LITAF" evidence="8">
    <location>
        <begin position="78"/>
        <end position="160"/>
    </location>
</feature>
<evidence type="ECO:0000259" key="8">
    <source>
        <dbReference type="PROSITE" id="PS51837"/>
    </source>
</evidence>
<dbReference type="EMBL" id="JASWJB010000034">
    <property type="protein sequence ID" value="KAK2608659.1"/>
    <property type="molecule type" value="Genomic_DNA"/>
</dbReference>
<keyword evidence="5 7" id="KW-0472">Membrane</keyword>
<dbReference type="GO" id="GO:0016020">
    <property type="term" value="C:membrane"/>
    <property type="evidence" value="ECO:0007669"/>
    <property type="project" value="UniProtKB-SubCell"/>
</dbReference>
<comment type="caution">
    <text evidence="9">The sequence shown here is derived from an EMBL/GenBank/DDBJ whole genome shotgun (WGS) entry which is preliminary data.</text>
</comment>
<sequence>MASQQQNTALAQPENTYQPAATTQHESNSNTNIQPAQQTQQTQQTPTEQQAPPPYDGNKEASRGQPQQQPPPGNNQNGQPATVIPLNQLADKPQWIDCPFCHKRTMTIVQREGTSMQIVVGAVLCLFCICLTCVPCLAGWFEDTEYRCSGCKNMVAVRRHDGPLEIFGPQTPVYSQYDGSHPPMDPQQPQHQQQHQQQQHHQPQPQQQQQFQHEQYQQQPQHQQHELHEIQPQVQQHQEPAAQAPVKN</sequence>
<evidence type="ECO:0000256" key="3">
    <source>
        <dbReference type="ARBA" id="ARBA00022723"/>
    </source>
</evidence>
<feature type="compositionally biased region" description="Polar residues" evidence="6">
    <location>
        <begin position="1"/>
        <end position="33"/>
    </location>
</feature>
<comment type="subcellular location">
    <subcellularLocation>
        <location evidence="1">Membrane</location>
        <topology evidence="1">Peripheral membrane protein</topology>
    </subcellularLocation>
</comment>
<evidence type="ECO:0000256" key="5">
    <source>
        <dbReference type="ARBA" id="ARBA00023136"/>
    </source>
</evidence>
<dbReference type="Pfam" id="PF10601">
    <property type="entry name" value="zf-LITAF-like"/>
    <property type="match status" value="1"/>
</dbReference>
<dbReference type="Proteomes" id="UP001251528">
    <property type="component" value="Unassembled WGS sequence"/>
</dbReference>
<dbReference type="InterPro" id="IPR006629">
    <property type="entry name" value="LITAF"/>
</dbReference>
<keyword evidence="3" id="KW-0479">Metal-binding</keyword>
<gene>
    <name evidence="9" type="ORF">QQS21_002770</name>
</gene>
<evidence type="ECO:0000256" key="7">
    <source>
        <dbReference type="SAM" id="Phobius"/>
    </source>
</evidence>
<comment type="similarity">
    <text evidence="2">Belongs to the CDIP1/LITAF family.</text>
</comment>
<evidence type="ECO:0000313" key="10">
    <source>
        <dbReference type="Proteomes" id="UP001251528"/>
    </source>
</evidence>
<accession>A0AAJ0G124</accession>
<keyword evidence="7" id="KW-1133">Transmembrane helix</keyword>
<reference evidence="9" key="1">
    <citation type="submission" date="2023-06" db="EMBL/GenBank/DDBJ databases">
        <title>Conoideocrella luteorostrata (Hypocreales: Clavicipitaceae), a potential biocontrol fungus for elongate hemlock scale in United States Christmas tree production areas.</title>
        <authorList>
            <person name="Barrett H."/>
            <person name="Lovett B."/>
            <person name="Macias A.M."/>
            <person name="Stajich J.E."/>
            <person name="Kasson M.T."/>
        </authorList>
    </citation>
    <scope>NUCLEOTIDE SEQUENCE</scope>
    <source>
        <strain evidence="9">ARSEF 14590</strain>
    </source>
</reference>
<feature type="region of interest" description="Disordered" evidence="6">
    <location>
        <begin position="167"/>
        <end position="248"/>
    </location>
</feature>
<keyword evidence="10" id="KW-1185">Reference proteome</keyword>
<proteinExistence type="inferred from homology"/>
<organism evidence="9 10">
    <name type="scientific">Conoideocrella luteorostrata</name>
    <dbReference type="NCBI Taxonomy" id="1105319"/>
    <lineage>
        <taxon>Eukaryota</taxon>
        <taxon>Fungi</taxon>
        <taxon>Dikarya</taxon>
        <taxon>Ascomycota</taxon>
        <taxon>Pezizomycotina</taxon>
        <taxon>Sordariomycetes</taxon>
        <taxon>Hypocreomycetidae</taxon>
        <taxon>Hypocreales</taxon>
        <taxon>Clavicipitaceae</taxon>
        <taxon>Conoideocrella</taxon>
    </lineage>
</organism>
<name>A0AAJ0G124_9HYPO</name>
<evidence type="ECO:0000313" key="9">
    <source>
        <dbReference type="EMBL" id="KAK2608659.1"/>
    </source>
</evidence>
<dbReference type="PANTHER" id="PTHR23292:SF6">
    <property type="entry name" value="FI16602P1-RELATED"/>
    <property type="match status" value="1"/>
</dbReference>
<feature type="region of interest" description="Disordered" evidence="6">
    <location>
        <begin position="1"/>
        <end position="81"/>
    </location>
</feature>